<name>A0A8I0K271_9ACTN</name>
<sequence length="51" mass="5403">MAKGHNARSHNSSRGVSATRLSQKSGSRYASGGYTKVNKGNGSFTMKKTGR</sequence>
<evidence type="ECO:0000313" key="3">
    <source>
        <dbReference type="Proteomes" id="UP000620591"/>
    </source>
</evidence>
<organism evidence="2 3">
    <name type="scientific">Aeromicrobium senzhongii</name>
    <dbReference type="NCBI Taxonomy" id="2663859"/>
    <lineage>
        <taxon>Bacteria</taxon>
        <taxon>Bacillati</taxon>
        <taxon>Actinomycetota</taxon>
        <taxon>Actinomycetes</taxon>
        <taxon>Propionibacteriales</taxon>
        <taxon>Nocardioidaceae</taxon>
        <taxon>Aeromicrobium</taxon>
    </lineage>
</organism>
<evidence type="ECO:0000313" key="2">
    <source>
        <dbReference type="EMBL" id="MBC9225864.1"/>
    </source>
</evidence>
<comment type="caution">
    <text evidence="2">The sequence shown here is derived from an EMBL/GenBank/DDBJ whole genome shotgun (WGS) entry which is preliminary data.</text>
</comment>
<reference evidence="2" key="1">
    <citation type="submission" date="2020-09" db="EMBL/GenBank/DDBJ databases">
        <title>Novel species in genus Aeromicrobium.</title>
        <authorList>
            <person name="Zhang G."/>
        </authorList>
    </citation>
    <scope>NUCLEOTIDE SEQUENCE</scope>
    <source>
        <strain evidence="2">Zg-636</strain>
    </source>
</reference>
<dbReference type="EMBL" id="JACTVM010000001">
    <property type="protein sequence ID" value="MBC9225864.1"/>
    <property type="molecule type" value="Genomic_DNA"/>
</dbReference>
<dbReference type="AlphaFoldDB" id="A0A8I0K271"/>
<feature type="compositionally biased region" description="Polar residues" evidence="1">
    <location>
        <begin position="38"/>
        <end position="51"/>
    </location>
</feature>
<feature type="compositionally biased region" description="Polar residues" evidence="1">
    <location>
        <begin position="9"/>
        <end position="28"/>
    </location>
</feature>
<proteinExistence type="predicted"/>
<accession>A0A8I0K271</accession>
<feature type="region of interest" description="Disordered" evidence="1">
    <location>
        <begin position="1"/>
        <end position="51"/>
    </location>
</feature>
<dbReference type="Proteomes" id="UP000620591">
    <property type="component" value="Unassembled WGS sequence"/>
</dbReference>
<protein>
    <submittedName>
        <fullName evidence="2">Uncharacterized protein</fullName>
    </submittedName>
</protein>
<evidence type="ECO:0000256" key="1">
    <source>
        <dbReference type="SAM" id="MobiDB-lite"/>
    </source>
</evidence>
<gene>
    <name evidence="2" type="ORF">IBG24_06010</name>
</gene>
<dbReference type="RefSeq" id="WP_187768898.1">
    <property type="nucleotide sequence ID" value="NZ_JACTVM010000001.1"/>
</dbReference>